<comment type="function">
    <text evidence="4">Binds mRNA; thus facilitating recognition of the initiation point. It is needed to translate mRNA with a short Shine-Dalgarno (SD) purine-rich sequence.</text>
</comment>
<dbReference type="PRINTS" id="PR00681">
    <property type="entry name" value="RIBOSOMALS1"/>
</dbReference>
<gene>
    <name evidence="7" type="ORF">HNR65_001766</name>
</gene>
<dbReference type="SMART" id="SM00316">
    <property type="entry name" value="S1"/>
    <property type="match status" value="5"/>
</dbReference>
<evidence type="ECO:0000256" key="2">
    <source>
        <dbReference type="ARBA" id="ARBA00022980"/>
    </source>
</evidence>
<proteinExistence type="inferred from homology"/>
<feature type="region of interest" description="Disordered" evidence="5">
    <location>
        <begin position="463"/>
        <end position="511"/>
    </location>
</feature>
<keyword evidence="2 7" id="KW-0689">Ribosomal protein</keyword>
<accession>A0A7W0C9A0</accession>
<organism evidence="7 8">
    <name type="scientific">Desulfosalsimonas propionicica</name>
    <dbReference type="NCBI Taxonomy" id="332175"/>
    <lineage>
        <taxon>Bacteria</taxon>
        <taxon>Pseudomonadati</taxon>
        <taxon>Thermodesulfobacteriota</taxon>
        <taxon>Desulfobacteria</taxon>
        <taxon>Desulfobacterales</taxon>
        <taxon>Desulfosalsimonadaceae</taxon>
        <taxon>Desulfosalsimonas</taxon>
    </lineage>
</organism>
<dbReference type="Gene3D" id="2.40.50.140">
    <property type="entry name" value="Nucleic acid-binding proteins"/>
    <property type="match status" value="5"/>
</dbReference>
<evidence type="ECO:0000256" key="3">
    <source>
        <dbReference type="ARBA" id="ARBA00023274"/>
    </source>
</evidence>
<feature type="domain" description="S1 motif" evidence="6">
    <location>
        <begin position="223"/>
        <end position="292"/>
    </location>
</feature>
<dbReference type="CDD" id="cd05688">
    <property type="entry name" value="S1_RPS1_repeat_ec3"/>
    <property type="match status" value="1"/>
</dbReference>
<dbReference type="CDD" id="cd05687">
    <property type="entry name" value="S1_RPS1_repeat_ec1_hs1"/>
    <property type="match status" value="1"/>
</dbReference>
<feature type="region of interest" description="Disordered" evidence="5">
    <location>
        <begin position="1"/>
        <end position="35"/>
    </location>
</feature>
<dbReference type="PANTHER" id="PTHR10724">
    <property type="entry name" value="30S RIBOSOMAL PROTEIN S1"/>
    <property type="match status" value="1"/>
</dbReference>
<dbReference type="GO" id="GO:0003729">
    <property type="term" value="F:mRNA binding"/>
    <property type="evidence" value="ECO:0007669"/>
    <property type="project" value="TreeGrafter"/>
</dbReference>
<dbReference type="InterPro" id="IPR003029">
    <property type="entry name" value="S1_domain"/>
</dbReference>
<dbReference type="InterPro" id="IPR012340">
    <property type="entry name" value="NA-bd_OB-fold"/>
</dbReference>
<dbReference type="InterPro" id="IPR050437">
    <property type="entry name" value="Ribos_protein_bS1-like"/>
</dbReference>
<dbReference type="CDD" id="cd04465">
    <property type="entry name" value="S1_RPS1_repeat_ec2_hs2"/>
    <property type="match status" value="1"/>
</dbReference>
<feature type="domain" description="S1 motif" evidence="6">
    <location>
        <begin position="137"/>
        <end position="202"/>
    </location>
</feature>
<keyword evidence="3" id="KW-0687">Ribonucleoprotein</keyword>
<dbReference type="AlphaFoldDB" id="A0A7W0C9A0"/>
<evidence type="ECO:0000313" key="8">
    <source>
        <dbReference type="Proteomes" id="UP000525298"/>
    </source>
</evidence>
<sequence length="511" mass="56860">MAGKKMDDHDIEDFNHEDKDMNTDNTSETSDEEGPGMAEMMAMYEESFRPVESGQVVEGEVVGLERDKVLLDIGYKYEGEVAAREFADADGKVHLQVGDRVEVYFAGKDEDGYPILSREEVRTEKLLEQLGAIFEADGTVKGRIISRVKGGFFVDIGIRAFLPASQLDIKPAKNPDEWIGTDHEFKILQFDKSERNVVISRRVLVEAQRRKDQEEAIQRLHIGDVVAGTITNITDYGLFVDLGGITGLVHVSNLSWTPVRQHPSKLYETGDAITVKVLDVDAEGRKVSLGVKQLSPNPWDTLEQNYPIGTVIEGRIKKVTDFGLFVGIVEGINGLVHASDISWTQPVKPAEHFRKGQTVQAKILGIDRANQRVNLGIKQLTPDPWQELPQKYAPGTHVSGKVVNIAEFGLFVEIEEGIQGLVHLSELPHGQGENPLESFRAGQDVEARVIEVLPSDRKIRLTLRDEKKSHAGREGKKNTQTGTESSETDLGRLLKQRFEDQAHTDPDPDSK</sequence>
<feature type="domain" description="S1 motif" evidence="6">
    <location>
        <begin position="395"/>
        <end position="464"/>
    </location>
</feature>
<dbReference type="RefSeq" id="WP_181551099.1">
    <property type="nucleotide sequence ID" value="NZ_JACDUS010000004.1"/>
</dbReference>
<evidence type="ECO:0000256" key="1">
    <source>
        <dbReference type="ARBA" id="ARBA00006767"/>
    </source>
</evidence>
<feature type="compositionally biased region" description="Basic and acidic residues" evidence="5">
    <location>
        <begin position="463"/>
        <end position="477"/>
    </location>
</feature>
<dbReference type="GO" id="GO:0006412">
    <property type="term" value="P:translation"/>
    <property type="evidence" value="ECO:0007669"/>
    <property type="project" value="TreeGrafter"/>
</dbReference>
<name>A0A7W0C9A0_9BACT</name>
<evidence type="ECO:0000313" key="7">
    <source>
        <dbReference type="EMBL" id="MBA2881439.1"/>
    </source>
</evidence>
<feature type="domain" description="S1 motif" evidence="6">
    <location>
        <begin position="54"/>
        <end position="119"/>
    </location>
</feature>
<reference evidence="7 8" key="1">
    <citation type="submission" date="2020-07" db="EMBL/GenBank/DDBJ databases">
        <title>Genomic Encyclopedia of Type Strains, Phase IV (KMG-IV): sequencing the most valuable type-strain genomes for metagenomic binning, comparative biology and taxonomic classification.</title>
        <authorList>
            <person name="Goeker M."/>
        </authorList>
    </citation>
    <scope>NUCLEOTIDE SEQUENCE [LARGE SCALE GENOMIC DNA]</scope>
    <source>
        <strain evidence="7 8">DSM 17721</strain>
    </source>
</reference>
<dbReference type="Proteomes" id="UP000525298">
    <property type="component" value="Unassembled WGS sequence"/>
</dbReference>
<dbReference type="GO" id="GO:0003735">
    <property type="term" value="F:structural constituent of ribosome"/>
    <property type="evidence" value="ECO:0007669"/>
    <property type="project" value="TreeGrafter"/>
</dbReference>
<dbReference type="SUPFAM" id="SSF50249">
    <property type="entry name" value="Nucleic acid-binding proteins"/>
    <property type="match status" value="5"/>
</dbReference>
<dbReference type="PROSITE" id="PS50126">
    <property type="entry name" value="S1"/>
    <property type="match status" value="5"/>
</dbReference>
<dbReference type="GO" id="GO:0022627">
    <property type="term" value="C:cytosolic small ribosomal subunit"/>
    <property type="evidence" value="ECO:0007669"/>
    <property type="project" value="TreeGrafter"/>
</dbReference>
<feature type="compositionally biased region" description="Basic and acidic residues" evidence="5">
    <location>
        <begin position="489"/>
        <end position="511"/>
    </location>
</feature>
<evidence type="ECO:0000256" key="4">
    <source>
        <dbReference type="ARBA" id="ARBA00025604"/>
    </source>
</evidence>
<evidence type="ECO:0000256" key="5">
    <source>
        <dbReference type="SAM" id="MobiDB-lite"/>
    </source>
</evidence>
<dbReference type="InterPro" id="IPR035104">
    <property type="entry name" value="Ribosomal_protein_S1-like"/>
</dbReference>
<dbReference type="CDD" id="cd00164">
    <property type="entry name" value="S1_like"/>
    <property type="match status" value="1"/>
</dbReference>
<evidence type="ECO:0000259" key="6">
    <source>
        <dbReference type="PROSITE" id="PS50126"/>
    </source>
</evidence>
<comment type="similarity">
    <text evidence="1">Belongs to the bacterial ribosomal protein bS1 family.</text>
</comment>
<protein>
    <submittedName>
        <fullName evidence="7">Small subunit ribosomal protein S1</fullName>
    </submittedName>
</protein>
<comment type="caution">
    <text evidence="7">The sequence shown here is derived from an EMBL/GenBank/DDBJ whole genome shotgun (WGS) entry which is preliminary data.</text>
</comment>
<dbReference type="PANTHER" id="PTHR10724:SF7">
    <property type="entry name" value="SMALL RIBOSOMAL SUBUNIT PROTEIN BS1C"/>
    <property type="match status" value="1"/>
</dbReference>
<dbReference type="Pfam" id="PF00575">
    <property type="entry name" value="S1"/>
    <property type="match status" value="5"/>
</dbReference>
<dbReference type="EMBL" id="JACDUS010000004">
    <property type="protein sequence ID" value="MBA2881439.1"/>
    <property type="molecule type" value="Genomic_DNA"/>
</dbReference>
<feature type="compositionally biased region" description="Basic and acidic residues" evidence="5">
    <location>
        <begin position="1"/>
        <end position="22"/>
    </location>
</feature>
<keyword evidence="8" id="KW-1185">Reference proteome</keyword>
<dbReference type="FunFam" id="2.40.50.140:FF:000103">
    <property type="entry name" value="protein RRP5 homolog"/>
    <property type="match status" value="3"/>
</dbReference>
<feature type="domain" description="S1 motif" evidence="6">
    <location>
        <begin position="309"/>
        <end position="378"/>
    </location>
</feature>